<dbReference type="STRING" id="686340.Metal_0443"/>
<dbReference type="HOGENOM" id="CLU_952524_0_0_6"/>
<dbReference type="EMBL" id="CM001475">
    <property type="protein sequence ID" value="EIC28296.1"/>
    <property type="molecule type" value="Genomic_DNA"/>
</dbReference>
<dbReference type="Proteomes" id="UP000005090">
    <property type="component" value="Chromosome"/>
</dbReference>
<protein>
    <submittedName>
        <fullName evidence="1">EAL domain-containing protein</fullName>
    </submittedName>
</protein>
<dbReference type="eggNOG" id="COG2200">
    <property type="taxonomic scope" value="Bacteria"/>
</dbReference>
<keyword evidence="2" id="KW-1185">Reference proteome</keyword>
<dbReference type="RefSeq" id="WP_005369185.1">
    <property type="nucleotide sequence ID" value="NZ_CM001475.1"/>
</dbReference>
<evidence type="ECO:0000313" key="1">
    <source>
        <dbReference type="EMBL" id="EIC28296.1"/>
    </source>
</evidence>
<name>H8GMQ6_METAL</name>
<organism evidence="1 2">
    <name type="scientific">Methylomicrobium album BG8</name>
    <dbReference type="NCBI Taxonomy" id="686340"/>
    <lineage>
        <taxon>Bacteria</taxon>
        <taxon>Pseudomonadati</taxon>
        <taxon>Pseudomonadota</taxon>
        <taxon>Gammaproteobacteria</taxon>
        <taxon>Methylococcales</taxon>
        <taxon>Methylococcaceae</taxon>
        <taxon>Methylomicrobium</taxon>
    </lineage>
</organism>
<reference evidence="1 2" key="1">
    <citation type="journal article" date="2013" name="Genome Announc.">
        <title>Genome Sequence of the Obligate Gammaproteobacterial Methanotroph Methylomicrobium album Strain BG8.</title>
        <authorList>
            <person name="Kits K.D."/>
            <person name="Kalyuzhnaya M.G."/>
            <person name="Klotz M.G."/>
            <person name="Jetten M.S."/>
            <person name="Op den Camp H.J."/>
            <person name="Vuilleumier S."/>
            <person name="Bringel F."/>
            <person name="Dispirito A.A."/>
            <person name="Murrell J.C."/>
            <person name="Bruce D."/>
            <person name="Cheng J.F."/>
            <person name="Copeland A."/>
            <person name="Goodwin L."/>
            <person name="Hauser L."/>
            <person name="Lajus A."/>
            <person name="Land M.L."/>
            <person name="Lapidus A."/>
            <person name="Lucas S."/>
            <person name="Medigue C."/>
            <person name="Pitluck S."/>
            <person name="Woyke T."/>
            <person name="Zeytun A."/>
            <person name="Stein L.Y."/>
        </authorList>
    </citation>
    <scope>NUCLEOTIDE SEQUENCE [LARGE SCALE GENOMIC DNA]</scope>
    <source>
        <strain evidence="1 2">BG8</strain>
    </source>
</reference>
<evidence type="ECO:0000313" key="2">
    <source>
        <dbReference type="Proteomes" id="UP000005090"/>
    </source>
</evidence>
<sequence length="287" mass="31947">MPLQQLVEHFNDRLGFHGNSRPFVFNNGVVHGLFGPIQIGSRLSPVRATENPSRIAGYCAGQVLTNSPAEPLYGDDIEHLLKHPLSPSIDTLSILNFDRLSRTVHMLNYLLLPAQSETDALFLDVDPRHILGVRENHGVYFEEIIVRCGLETRNVAITVPVSPAYARFQQQLNQGLENYRSRGYRIALKFDYAALGRQANQLIQALEPNFVSLSANSLDRIREAGMIEKLSQWNALVRSIGGQSLLANVTQIKGSALAQNTGFELVEGDFYGTPYLGWEKTEAPLYA</sequence>
<dbReference type="Gene3D" id="3.20.20.450">
    <property type="entry name" value="EAL domain"/>
    <property type="match status" value="1"/>
</dbReference>
<gene>
    <name evidence="1" type="ORF">Metal_0443</name>
</gene>
<dbReference type="InterPro" id="IPR035919">
    <property type="entry name" value="EAL_sf"/>
</dbReference>
<accession>H8GMQ6</accession>
<proteinExistence type="predicted"/>
<dbReference type="AlphaFoldDB" id="H8GMQ6"/>